<evidence type="ECO:0000313" key="2">
    <source>
        <dbReference type="Proteomes" id="UP000214975"/>
    </source>
</evidence>
<dbReference type="Proteomes" id="UP000214975">
    <property type="component" value="Chromosome"/>
</dbReference>
<dbReference type="AlphaFoldDB" id="A0A223HYA9"/>
<protein>
    <submittedName>
        <fullName evidence="1">Mitochondrial outer membrane protein IML2</fullName>
    </submittedName>
</protein>
<gene>
    <name evidence="1" type="ORF">Thert_01302</name>
</gene>
<organism evidence="1 2">
    <name type="scientific">Thermoanaerobacterium thermosaccharolyticum</name>
    <name type="common">Clostridium thermosaccharolyticum</name>
    <dbReference type="NCBI Taxonomy" id="1517"/>
    <lineage>
        <taxon>Bacteria</taxon>
        <taxon>Bacillati</taxon>
        <taxon>Bacillota</taxon>
        <taxon>Clostridia</taxon>
        <taxon>Thermoanaerobacterales</taxon>
        <taxon>Thermoanaerobacteraceae</taxon>
        <taxon>Thermoanaerobacterium</taxon>
    </lineage>
</organism>
<dbReference type="EMBL" id="CP016893">
    <property type="protein sequence ID" value="AST57377.1"/>
    <property type="molecule type" value="Genomic_DNA"/>
</dbReference>
<name>A0A223HYA9_THETR</name>
<proteinExistence type="predicted"/>
<reference evidence="1 2" key="1">
    <citation type="submission" date="2016-08" db="EMBL/GenBank/DDBJ databases">
        <title>A novel genetic cassette of butanologenic Thermoanaerobacterium thermosaccharolyticum that directly convert cellulose to butanol.</title>
        <authorList>
            <person name="Li T."/>
            <person name="He J."/>
        </authorList>
    </citation>
    <scope>NUCLEOTIDE SEQUENCE [LARGE SCALE GENOMIC DNA]</scope>
    <source>
        <strain evidence="1 2">TG57</strain>
    </source>
</reference>
<evidence type="ECO:0000313" key="1">
    <source>
        <dbReference type="EMBL" id="AST57377.1"/>
    </source>
</evidence>
<accession>A0A223HYA9</accession>
<sequence length="124" mass="15080">MSTDDEIELMPWYEHSILYWNPTLETWENFNKRIDALFSRYKELYKKRTEEFLKQNNFVKGKEKQEDVHFEWFVRYQIQGWSKEKIAKEYYVTRQNVSNAIKEIADLVGLKPRPASKGGRPKKR</sequence>